<evidence type="ECO:0000259" key="1">
    <source>
        <dbReference type="Pfam" id="PF01494"/>
    </source>
</evidence>
<evidence type="ECO:0000313" key="2">
    <source>
        <dbReference type="EMBL" id="TMR09037.1"/>
    </source>
</evidence>
<dbReference type="SUPFAM" id="SSF51905">
    <property type="entry name" value="FAD/NAD(P)-binding domain"/>
    <property type="match status" value="1"/>
</dbReference>
<accession>A0A5S4EZ43</accession>
<dbReference type="Gene3D" id="3.50.50.60">
    <property type="entry name" value="FAD/NAD(P)-binding domain"/>
    <property type="match status" value="1"/>
</dbReference>
<dbReference type="EMBL" id="VCKY01000256">
    <property type="protein sequence ID" value="TMR09037.1"/>
    <property type="molecule type" value="Genomic_DNA"/>
</dbReference>
<dbReference type="InterPro" id="IPR002938">
    <property type="entry name" value="FAD-bd"/>
</dbReference>
<dbReference type="GO" id="GO:0071949">
    <property type="term" value="F:FAD binding"/>
    <property type="evidence" value="ECO:0007669"/>
    <property type="project" value="InterPro"/>
</dbReference>
<dbReference type="InterPro" id="IPR051704">
    <property type="entry name" value="FAD_aromatic-hydroxylase"/>
</dbReference>
<dbReference type="OrthoDB" id="3356051at2"/>
<dbReference type="PANTHER" id="PTHR46865:SF2">
    <property type="entry name" value="MONOOXYGENASE"/>
    <property type="match status" value="1"/>
</dbReference>
<evidence type="ECO:0000313" key="3">
    <source>
        <dbReference type="Proteomes" id="UP000309128"/>
    </source>
</evidence>
<organism evidence="2 3">
    <name type="scientific">Nonomuraea turkmeniaca</name>
    <dbReference type="NCBI Taxonomy" id="103838"/>
    <lineage>
        <taxon>Bacteria</taxon>
        <taxon>Bacillati</taxon>
        <taxon>Actinomycetota</taxon>
        <taxon>Actinomycetes</taxon>
        <taxon>Streptosporangiales</taxon>
        <taxon>Streptosporangiaceae</taxon>
        <taxon>Nonomuraea</taxon>
    </lineage>
</organism>
<dbReference type="RefSeq" id="WP_138672807.1">
    <property type="nucleotide sequence ID" value="NZ_VCKY01000256.1"/>
</dbReference>
<dbReference type="Pfam" id="PF01494">
    <property type="entry name" value="FAD_binding_3"/>
    <property type="match status" value="1"/>
</dbReference>
<protein>
    <recommendedName>
        <fullName evidence="1">FAD-binding domain-containing protein</fullName>
    </recommendedName>
</protein>
<feature type="domain" description="FAD-binding" evidence="1">
    <location>
        <begin position="2"/>
        <end position="334"/>
    </location>
</feature>
<sequence>MKVLISGASIGGPVLAYWLRRQGAEVTVVERAPAPRKGGQAIDIRGAALTVAARMGILEQARELRTTMRGMSMVDGDGNEIMRSTEGTLSGGNFDSPDIEIVRDDLTALVTAAADAGYMYGDSIAALAQDPGGVDVTFESGRQDRYDYVVGADGLHSNVRRLAFGPEERFIEHLGMYVSIFTAPNHLGLDHWQTWFREGDVGGALFSDRDPDVMRVNLGFGAGPIAYDHRDVEQQKHLIQEHCSGLRWEIPKLLEAMWAADDFYFDAMAQVKMERWSTGRVTLVGDAGYCASPLSGQGTSLAMVGAYVLAQELGTDPATAFDRYEQRMRPFVARNQALAVENPGQGAAPESVQLAANGITLD</sequence>
<dbReference type="Proteomes" id="UP000309128">
    <property type="component" value="Unassembled WGS sequence"/>
</dbReference>
<gene>
    <name evidence="2" type="ORF">ETD86_45305</name>
</gene>
<dbReference type="PRINTS" id="PR00420">
    <property type="entry name" value="RNGMNOXGNASE"/>
</dbReference>
<dbReference type="PANTHER" id="PTHR46865">
    <property type="entry name" value="OXIDOREDUCTASE-RELATED"/>
    <property type="match status" value="1"/>
</dbReference>
<proteinExistence type="predicted"/>
<keyword evidence="3" id="KW-1185">Reference proteome</keyword>
<dbReference type="AlphaFoldDB" id="A0A5S4EZ43"/>
<name>A0A5S4EZ43_9ACTN</name>
<reference evidence="2 3" key="1">
    <citation type="submission" date="2019-05" db="EMBL/GenBank/DDBJ databases">
        <title>Draft genome sequence of Nonomuraea turkmeniaca DSM 43926.</title>
        <authorList>
            <person name="Saricaoglu S."/>
            <person name="Isik K."/>
        </authorList>
    </citation>
    <scope>NUCLEOTIDE SEQUENCE [LARGE SCALE GENOMIC DNA]</scope>
    <source>
        <strain evidence="2 3">DSM 43926</strain>
    </source>
</reference>
<comment type="caution">
    <text evidence="2">The sequence shown here is derived from an EMBL/GenBank/DDBJ whole genome shotgun (WGS) entry which is preliminary data.</text>
</comment>
<dbReference type="InterPro" id="IPR036188">
    <property type="entry name" value="FAD/NAD-bd_sf"/>
</dbReference>
<dbReference type="Gene3D" id="3.30.9.10">
    <property type="entry name" value="D-Amino Acid Oxidase, subunit A, domain 2"/>
    <property type="match status" value="1"/>
</dbReference>